<organism evidence="1 2">
    <name type="scientific">Didymella pomorum</name>
    <dbReference type="NCBI Taxonomy" id="749634"/>
    <lineage>
        <taxon>Eukaryota</taxon>
        <taxon>Fungi</taxon>
        <taxon>Dikarya</taxon>
        <taxon>Ascomycota</taxon>
        <taxon>Pezizomycotina</taxon>
        <taxon>Dothideomycetes</taxon>
        <taxon>Pleosporomycetidae</taxon>
        <taxon>Pleosporales</taxon>
        <taxon>Pleosporineae</taxon>
        <taxon>Didymellaceae</taxon>
        <taxon>Didymella</taxon>
    </lineage>
</organism>
<dbReference type="Proteomes" id="UP001140510">
    <property type="component" value="Unassembled WGS sequence"/>
</dbReference>
<accession>A0A9W9DAE6</accession>
<proteinExistence type="predicted"/>
<keyword evidence="2" id="KW-1185">Reference proteome</keyword>
<evidence type="ECO:0000313" key="1">
    <source>
        <dbReference type="EMBL" id="KAJ4410203.1"/>
    </source>
</evidence>
<reference evidence="1" key="1">
    <citation type="submission" date="2022-10" db="EMBL/GenBank/DDBJ databases">
        <title>Tapping the CABI collections for fungal endophytes: first genome assemblies for Collariella, Neodidymelliopsis, Ascochyta clinopodiicola, Didymella pomorum, Didymosphaeria variabile, Neocosmospora piperis and Neocucurbitaria cava.</title>
        <authorList>
            <person name="Hill R."/>
        </authorList>
    </citation>
    <scope>NUCLEOTIDE SEQUENCE</scope>
    <source>
        <strain evidence="1">IMI 355091</strain>
    </source>
</reference>
<dbReference type="OrthoDB" id="5043642at2759"/>
<protein>
    <submittedName>
        <fullName evidence="1">Uncharacterized protein</fullName>
    </submittedName>
</protein>
<evidence type="ECO:0000313" key="2">
    <source>
        <dbReference type="Proteomes" id="UP001140510"/>
    </source>
</evidence>
<gene>
    <name evidence="1" type="ORF">N0V91_002213</name>
</gene>
<name>A0A9W9DAE6_9PLEO</name>
<dbReference type="EMBL" id="JAPEVA010000009">
    <property type="protein sequence ID" value="KAJ4410203.1"/>
    <property type="molecule type" value="Genomic_DNA"/>
</dbReference>
<comment type="caution">
    <text evidence="1">The sequence shown here is derived from an EMBL/GenBank/DDBJ whole genome shotgun (WGS) entry which is preliminary data.</text>
</comment>
<sequence length="66" mass="7839">MEDFNILVKGGFTQQYYLLVDSQASATLFPAGWRMRNFIGKPLSYMQEQDIYQWDGTMRQFDITFE</sequence>
<dbReference type="AlphaFoldDB" id="A0A9W9DAE6"/>